<dbReference type="EMBL" id="JAMZFW010000007">
    <property type="protein sequence ID" value="MCP1102008.1"/>
    <property type="molecule type" value="Genomic_DNA"/>
</dbReference>
<evidence type="ECO:0000313" key="11">
    <source>
        <dbReference type="EMBL" id="MCP1102008.1"/>
    </source>
</evidence>
<dbReference type="CDD" id="cd01539">
    <property type="entry name" value="PBP1_GGBP"/>
    <property type="match status" value="1"/>
</dbReference>
<keyword evidence="4" id="KW-0479">Metal-binding</keyword>
<keyword evidence="6" id="KW-0574">Periplasm</keyword>
<evidence type="ECO:0000256" key="2">
    <source>
        <dbReference type="ARBA" id="ARBA00022448"/>
    </source>
</evidence>
<gene>
    <name evidence="11" type="ORF">NK125_06200</name>
</gene>
<dbReference type="SUPFAM" id="SSF53822">
    <property type="entry name" value="Periplasmic binding protein-like I"/>
    <property type="match status" value="1"/>
</dbReference>
<evidence type="ECO:0000256" key="6">
    <source>
        <dbReference type="ARBA" id="ARBA00022764"/>
    </source>
</evidence>
<comment type="subcellular location">
    <subcellularLocation>
        <location evidence="1">Cell envelope</location>
    </subcellularLocation>
</comment>
<evidence type="ECO:0000256" key="7">
    <source>
        <dbReference type="ARBA" id="ARBA00022837"/>
    </source>
</evidence>
<comment type="subunit">
    <text evidence="8">The ABC transporter complex is composed of one ATP-binding protein (MglA), two transmembrane proteins (MglC) and a solute-binding protein (MglB).</text>
</comment>
<dbReference type="RefSeq" id="WP_262065797.1">
    <property type="nucleotide sequence ID" value="NZ_JAMXOD010000007.1"/>
</dbReference>
<keyword evidence="2" id="KW-0813">Transport</keyword>
<evidence type="ECO:0000259" key="10">
    <source>
        <dbReference type="Pfam" id="PF13407"/>
    </source>
</evidence>
<proteinExistence type="predicted"/>
<dbReference type="PANTHER" id="PTHR30036:SF2">
    <property type="entry name" value="D-GALACTOSE_METHYL-GALACTOSIDE BINDING PERIPLASMIC PROTEIN MGLB"/>
    <property type="match status" value="1"/>
</dbReference>
<dbReference type="Proteomes" id="UP001523566">
    <property type="component" value="Unassembled WGS sequence"/>
</dbReference>
<dbReference type="PANTHER" id="PTHR30036">
    <property type="entry name" value="D-XYLOSE-BINDING PERIPLASMIC PROTEIN"/>
    <property type="match status" value="1"/>
</dbReference>
<reference evidence="11 12" key="1">
    <citation type="journal article" date="2022" name="Genome Biol. Evol.">
        <title>Host diet, physiology and behaviors set the stage for Lachnospiraceae cladogenesis.</title>
        <authorList>
            <person name="Vera-Ponce De Leon A."/>
            <person name="Schneider M."/>
            <person name="Jahnes B.C."/>
            <person name="Sadowski V."/>
            <person name="Camuy-Velez L.A."/>
            <person name="Duan J."/>
            <person name="Sabree Z.L."/>
        </authorList>
    </citation>
    <scope>NUCLEOTIDE SEQUENCE [LARGE SCALE GENOMIC DNA]</scope>
    <source>
        <strain evidence="11 12">PAL113</strain>
    </source>
</reference>
<evidence type="ECO:0000256" key="8">
    <source>
        <dbReference type="ARBA" id="ARBA00034323"/>
    </source>
</evidence>
<dbReference type="Gene3D" id="3.40.50.2300">
    <property type="match status" value="2"/>
</dbReference>
<evidence type="ECO:0000256" key="3">
    <source>
        <dbReference type="ARBA" id="ARBA00022597"/>
    </source>
</evidence>
<keyword evidence="7" id="KW-0106">Calcium</keyword>
<protein>
    <recommendedName>
        <fullName evidence="9">D-galactose/methyl-galactoside binding periplasmic protein MglB</fullName>
    </recommendedName>
</protein>
<dbReference type="Pfam" id="PF13407">
    <property type="entry name" value="Peripla_BP_4"/>
    <property type="match status" value="1"/>
</dbReference>
<dbReference type="InterPro" id="IPR028082">
    <property type="entry name" value="Peripla_BP_I"/>
</dbReference>
<accession>A0ABT1E861</accession>
<keyword evidence="12" id="KW-1185">Reference proteome</keyword>
<evidence type="ECO:0000256" key="1">
    <source>
        <dbReference type="ARBA" id="ARBA00004196"/>
    </source>
</evidence>
<dbReference type="InterPro" id="IPR025997">
    <property type="entry name" value="SBP_2_dom"/>
</dbReference>
<evidence type="ECO:0000256" key="9">
    <source>
        <dbReference type="ARBA" id="ARBA00034344"/>
    </source>
</evidence>
<evidence type="ECO:0000256" key="4">
    <source>
        <dbReference type="ARBA" id="ARBA00022723"/>
    </source>
</evidence>
<dbReference type="InterPro" id="IPR044085">
    <property type="entry name" value="MglB-like_PBP1"/>
</dbReference>
<keyword evidence="5" id="KW-0732">Signal</keyword>
<evidence type="ECO:0000313" key="12">
    <source>
        <dbReference type="Proteomes" id="UP001523566"/>
    </source>
</evidence>
<dbReference type="InterPro" id="IPR050555">
    <property type="entry name" value="Bact_Solute-Bind_Prot2"/>
</dbReference>
<keyword evidence="3" id="KW-0762">Sugar transport</keyword>
<dbReference type="PROSITE" id="PS51257">
    <property type="entry name" value="PROKAR_LIPOPROTEIN"/>
    <property type="match status" value="1"/>
</dbReference>
<comment type="caution">
    <text evidence="11">The sequence shown here is derived from an EMBL/GenBank/DDBJ whole genome shotgun (WGS) entry which is preliminary data.</text>
</comment>
<feature type="domain" description="Periplasmic binding protein" evidence="10">
    <location>
        <begin position="40"/>
        <end position="317"/>
    </location>
</feature>
<organism evidence="11 12">
    <name type="scientific">Aequitasia blattaphilus</name>
    <dbReference type="NCBI Taxonomy" id="2949332"/>
    <lineage>
        <taxon>Bacteria</taxon>
        <taxon>Bacillati</taxon>
        <taxon>Bacillota</taxon>
        <taxon>Clostridia</taxon>
        <taxon>Lachnospirales</taxon>
        <taxon>Lachnospiraceae</taxon>
        <taxon>Aequitasia</taxon>
    </lineage>
</organism>
<evidence type="ECO:0000256" key="5">
    <source>
        <dbReference type="ARBA" id="ARBA00022729"/>
    </source>
</evidence>
<sequence>MRRYCIRGARIGIVLVLILGLCACSNRKQSESEKEKSIRIGVTIYRGDDAFITSLYSYMEDAVKEKEKEIGRKIVLTMADAKKNQSSQTDQVDDFIQKEYDAICVNLVDRTVASVIVNKAKEAEVPLVFFNREPVQADLDLWDKVYYVGSDAKEAGELEGQVVVEAYQKNPELFDKNGDGKIQYVLLEGDQGHQDSMIRTEYTIKTITDAGIPMERLDIITANWMRNMAYATMLEWIGRFGDEMELVVSNNDDMAIGAIEAINENREVFTKKPQVVGTDGIKEGLEMVQKSEMLGTVKNDAKGQAEAVLDIACAEALNQKVKEIRPGIKGRDERISQHMVNQDNVNEYIGE</sequence>
<name>A0ABT1E861_9FIRM</name>